<sequence>MPVTTDGFYPGEDPSDQRQWRIIDALRRYGTDSTRLTHAFASQHQLRPVDLFALVAIMSAEGASTPLTPGELQGHLRLSSAGTSYLIDRLEASGHVRRSREDADDHRKVRLRYKEEGMRTALAFFGPLDESTNAILDQFNASELDVIARFTDAIAQAMKAHVEQI</sequence>
<dbReference type="EMBL" id="CP030073">
    <property type="protein sequence ID" value="AWW42004.1"/>
    <property type="molecule type" value="Genomic_DNA"/>
</dbReference>
<dbReference type="GO" id="GO:0006950">
    <property type="term" value="P:response to stress"/>
    <property type="evidence" value="ECO:0007669"/>
    <property type="project" value="TreeGrafter"/>
</dbReference>
<reference evidence="2 3" key="1">
    <citation type="journal article" date="2019" name="Int. J. Syst. Evol. Microbiol.">
        <title>Streptomyces cadmiisoli sp. nov., a novel actinomycete isolated from cadmium-contaminated soil.</title>
        <authorList>
            <person name="Li K."/>
            <person name="Tang X."/>
            <person name="Zhao J."/>
            <person name="Guo Y."/>
            <person name="Tang Y."/>
            <person name="Gao J."/>
        </authorList>
    </citation>
    <scope>NUCLEOTIDE SEQUENCE [LARGE SCALE GENOMIC DNA]</scope>
    <source>
        <strain evidence="2 3">ZFG47</strain>
    </source>
</reference>
<dbReference type="InterPro" id="IPR000835">
    <property type="entry name" value="HTH_MarR-typ"/>
</dbReference>
<evidence type="ECO:0000313" key="2">
    <source>
        <dbReference type="EMBL" id="AWW42004.1"/>
    </source>
</evidence>
<proteinExistence type="predicted"/>
<accession>A0A2Z4J9Z8</accession>
<feature type="domain" description="HTH marR-type" evidence="1">
    <location>
        <begin position="15"/>
        <end position="156"/>
    </location>
</feature>
<dbReference type="SUPFAM" id="SSF46785">
    <property type="entry name" value="Winged helix' DNA-binding domain"/>
    <property type="match status" value="1"/>
</dbReference>
<dbReference type="Pfam" id="PF12802">
    <property type="entry name" value="MarR_2"/>
    <property type="match status" value="1"/>
</dbReference>
<protein>
    <submittedName>
        <fullName evidence="2">MarR family transcriptional regulator</fullName>
    </submittedName>
</protein>
<dbReference type="PROSITE" id="PS50995">
    <property type="entry name" value="HTH_MARR_2"/>
    <property type="match status" value="1"/>
</dbReference>
<dbReference type="PANTHER" id="PTHR33164">
    <property type="entry name" value="TRANSCRIPTIONAL REGULATOR, MARR FAMILY"/>
    <property type="match status" value="1"/>
</dbReference>
<dbReference type="Proteomes" id="UP000249616">
    <property type="component" value="Chromosome"/>
</dbReference>
<dbReference type="AlphaFoldDB" id="A0A2Z4J9Z8"/>
<dbReference type="InterPro" id="IPR036390">
    <property type="entry name" value="WH_DNA-bd_sf"/>
</dbReference>
<gene>
    <name evidence="2" type="ORF">DN051_39810</name>
</gene>
<dbReference type="InterPro" id="IPR039422">
    <property type="entry name" value="MarR/SlyA-like"/>
</dbReference>
<organism evidence="2 3">
    <name type="scientific">Streptomyces cadmiisoli</name>
    <dbReference type="NCBI Taxonomy" id="2184053"/>
    <lineage>
        <taxon>Bacteria</taxon>
        <taxon>Bacillati</taxon>
        <taxon>Actinomycetota</taxon>
        <taxon>Actinomycetes</taxon>
        <taxon>Kitasatosporales</taxon>
        <taxon>Streptomycetaceae</taxon>
        <taxon>Streptomyces</taxon>
        <taxon>Streptomyces aurantiacus group</taxon>
    </lineage>
</organism>
<evidence type="ECO:0000259" key="1">
    <source>
        <dbReference type="PROSITE" id="PS50995"/>
    </source>
</evidence>
<name>A0A2Z4J9Z8_9ACTN</name>
<dbReference type="Gene3D" id="1.10.10.10">
    <property type="entry name" value="Winged helix-like DNA-binding domain superfamily/Winged helix DNA-binding domain"/>
    <property type="match status" value="1"/>
</dbReference>
<dbReference type="InterPro" id="IPR036388">
    <property type="entry name" value="WH-like_DNA-bd_sf"/>
</dbReference>
<dbReference type="SMART" id="SM00347">
    <property type="entry name" value="HTH_MARR"/>
    <property type="match status" value="1"/>
</dbReference>
<dbReference type="GO" id="GO:0003700">
    <property type="term" value="F:DNA-binding transcription factor activity"/>
    <property type="evidence" value="ECO:0007669"/>
    <property type="project" value="InterPro"/>
</dbReference>
<dbReference type="KEGG" id="scad:DN051_39810"/>
<dbReference type="PANTHER" id="PTHR33164:SF106">
    <property type="entry name" value="TRANSCRIPTIONAL REGULATORY PROTEIN"/>
    <property type="match status" value="1"/>
</dbReference>
<evidence type="ECO:0000313" key="3">
    <source>
        <dbReference type="Proteomes" id="UP000249616"/>
    </source>
</evidence>
<keyword evidence="3" id="KW-1185">Reference proteome</keyword>